<dbReference type="InterPro" id="IPR002818">
    <property type="entry name" value="DJ-1/PfpI"/>
</dbReference>
<dbReference type="GO" id="GO:0043565">
    <property type="term" value="F:sequence-specific DNA binding"/>
    <property type="evidence" value="ECO:0007669"/>
    <property type="project" value="InterPro"/>
</dbReference>
<dbReference type="KEGG" id="dsa:Desal_0969"/>
<dbReference type="InterPro" id="IPR018062">
    <property type="entry name" value="HTH_AraC-typ_CS"/>
</dbReference>
<dbReference type="PRINTS" id="PR00032">
    <property type="entry name" value="HTHARAC"/>
</dbReference>
<dbReference type="eggNOG" id="COG4977">
    <property type="taxonomic scope" value="Bacteria"/>
</dbReference>
<dbReference type="Pfam" id="PF01965">
    <property type="entry name" value="DJ-1_PfpI"/>
    <property type="match status" value="1"/>
</dbReference>
<dbReference type="InterPro" id="IPR018060">
    <property type="entry name" value="HTH_AraC"/>
</dbReference>
<keyword evidence="2" id="KW-0238">DNA-binding</keyword>
<dbReference type="Gene3D" id="3.40.50.880">
    <property type="match status" value="1"/>
</dbReference>
<evidence type="ECO:0000259" key="4">
    <source>
        <dbReference type="PROSITE" id="PS01124"/>
    </source>
</evidence>
<dbReference type="SMART" id="SM00342">
    <property type="entry name" value="HTH_ARAC"/>
    <property type="match status" value="1"/>
</dbReference>
<evidence type="ECO:0000256" key="1">
    <source>
        <dbReference type="ARBA" id="ARBA00023015"/>
    </source>
</evidence>
<dbReference type="InterPro" id="IPR029062">
    <property type="entry name" value="Class_I_gatase-like"/>
</dbReference>
<dbReference type="Pfam" id="PF12833">
    <property type="entry name" value="HTH_18"/>
    <property type="match status" value="1"/>
</dbReference>
<dbReference type="RefSeq" id="WP_015850853.1">
    <property type="nucleotide sequence ID" value="NC_012881.1"/>
</dbReference>
<dbReference type="SUPFAM" id="SSF46689">
    <property type="entry name" value="Homeodomain-like"/>
    <property type="match status" value="2"/>
</dbReference>
<gene>
    <name evidence="5" type="ordered locus">Desal_0969</name>
</gene>
<dbReference type="InterPro" id="IPR020449">
    <property type="entry name" value="Tscrpt_reg_AraC-type_HTH"/>
</dbReference>
<evidence type="ECO:0000313" key="6">
    <source>
        <dbReference type="Proteomes" id="UP000002601"/>
    </source>
</evidence>
<dbReference type="PANTHER" id="PTHR43130">
    <property type="entry name" value="ARAC-FAMILY TRANSCRIPTIONAL REGULATOR"/>
    <property type="match status" value="1"/>
</dbReference>
<name>C6BZX7_MARSD</name>
<dbReference type="AlphaFoldDB" id="C6BZX7"/>
<evidence type="ECO:0000313" key="5">
    <source>
        <dbReference type="EMBL" id="ACS79034.1"/>
    </source>
</evidence>
<dbReference type="PROSITE" id="PS00041">
    <property type="entry name" value="HTH_ARAC_FAMILY_1"/>
    <property type="match status" value="1"/>
</dbReference>
<dbReference type="PROSITE" id="PS01124">
    <property type="entry name" value="HTH_ARAC_FAMILY_2"/>
    <property type="match status" value="1"/>
</dbReference>
<dbReference type="SUPFAM" id="SSF52317">
    <property type="entry name" value="Class I glutamine amidotransferase-like"/>
    <property type="match status" value="1"/>
</dbReference>
<dbReference type="EMBL" id="CP001649">
    <property type="protein sequence ID" value="ACS79034.1"/>
    <property type="molecule type" value="Genomic_DNA"/>
</dbReference>
<protein>
    <submittedName>
        <fullName evidence="5">Transcriptional regulator, AraC family</fullName>
    </submittedName>
</protein>
<dbReference type="CDD" id="cd03138">
    <property type="entry name" value="GATase1_AraC_2"/>
    <property type="match status" value="1"/>
</dbReference>
<dbReference type="STRING" id="526222.Desal_0969"/>
<keyword evidence="3" id="KW-0804">Transcription</keyword>
<reference evidence="5 6" key="1">
    <citation type="submission" date="2009-06" db="EMBL/GenBank/DDBJ databases">
        <title>Complete sequence of Desulfovibrio salexigens DSM 2638.</title>
        <authorList>
            <consortium name="US DOE Joint Genome Institute"/>
            <person name="Lucas S."/>
            <person name="Copeland A."/>
            <person name="Lapidus A."/>
            <person name="Glavina del Rio T."/>
            <person name="Tice H."/>
            <person name="Bruce D."/>
            <person name="Goodwin L."/>
            <person name="Pitluck S."/>
            <person name="Munk A.C."/>
            <person name="Brettin T."/>
            <person name="Detter J.C."/>
            <person name="Han C."/>
            <person name="Tapia R."/>
            <person name="Larimer F."/>
            <person name="Land M."/>
            <person name="Hauser L."/>
            <person name="Kyrpides N."/>
            <person name="Anderson I."/>
            <person name="Wall J.D."/>
            <person name="Arkin A.P."/>
            <person name="Dehal P."/>
            <person name="Chivian D."/>
            <person name="Giles B."/>
            <person name="Hazen T.C."/>
        </authorList>
    </citation>
    <scope>NUCLEOTIDE SEQUENCE [LARGE SCALE GENOMIC DNA]</scope>
    <source>
        <strain evidence="6">ATCC 14822 / DSM 2638 / NCIMB 8403 / VKM B-1763</strain>
    </source>
</reference>
<keyword evidence="6" id="KW-1185">Reference proteome</keyword>
<keyword evidence="1" id="KW-0805">Transcription regulation</keyword>
<sequence>MNVAVLAYDNCLVSAVAGVLEIFSIANSLANASAGDKFSGLSILSPDGEPVSGFVGIALQVAGSVLDTQPDILVIPPVFGDVEVLLENDQLIKRIAELGEQGTILASACAGSFLMAHAGLLDGKPATTHWKLAPDFSARFKNVDLQPRRMLIDGGSYICAGGAMAWQDLALHIVARFMGREISAACAKTLVMDSTRDVQTPYFMFESKSVDEGFTDKNILGVQEWMQGNYSRQVNIALLAEQSGLGERTFLRRFKRATGMTPNNYLQQLRIEAARHLLEVSGKGVDEITELVGYDNPSSFRRLFKRMTGLSPREYRSRFSRLE</sequence>
<proteinExistence type="predicted"/>
<evidence type="ECO:0000256" key="2">
    <source>
        <dbReference type="ARBA" id="ARBA00023125"/>
    </source>
</evidence>
<dbReference type="GO" id="GO:0003700">
    <property type="term" value="F:DNA-binding transcription factor activity"/>
    <property type="evidence" value="ECO:0007669"/>
    <property type="project" value="InterPro"/>
</dbReference>
<dbReference type="Proteomes" id="UP000002601">
    <property type="component" value="Chromosome"/>
</dbReference>
<dbReference type="Gene3D" id="1.10.10.60">
    <property type="entry name" value="Homeodomain-like"/>
    <property type="match status" value="2"/>
</dbReference>
<dbReference type="InterPro" id="IPR052158">
    <property type="entry name" value="INH-QAR"/>
</dbReference>
<evidence type="ECO:0000256" key="3">
    <source>
        <dbReference type="ARBA" id="ARBA00023163"/>
    </source>
</evidence>
<dbReference type="InterPro" id="IPR009057">
    <property type="entry name" value="Homeodomain-like_sf"/>
</dbReference>
<organism evidence="5 6">
    <name type="scientific">Maridesulfovibrio salexigens (strain ATCC 14822 / DSM 2638 / NCIMB 8403 / VKM B-1763)</name>
    <name type="common">Desulfovibrio salexigens</name>
    <dbReference type="NCBI Taxonomy" id="526222"/>
    <lineage>
        <taxon>Bacteria</taxon>
        <taxon>Pseudomonadati</taxon>
        <taxon>Thermodesulfobacteriota</taxon>
        <taxon>Desulfovibrionia</taxon>
        <taxon>Desulfovibrionales</taxon>
        <taxon>Desulfovibrionaceae</taxon>
        <taxon>Maridesulfovibrio</taxon>
    </lineage>
</organism>
<feature type="domain" description="HTH araC/xylS-type" evidence="4">
    <location>
        <begin position="220"/>
        <end position="318"/>
    </location>
</feature>
<dbReference type="HOGENOM" id="CLU_000445_59_0_7"/>
<accession>C6BZX7</accession>
<dbReference type="PANTHER" id="PTHR43130:SF11">
    <property type="entry name" value="TRANSCRIPTIONAL REGULATORY PROTEIN"/>
    <property type="match status" value="1"/>
</dbReference>